<dbReference type="Pfam" id="PF18916">
    <property type="entry name" value="Lycopene_cyc"/>
    <property type="match status" value="1"/>
</dbReference>
<evidence type="ECO:0000256" key="6">
    <source>
        <dbReference type="ARBA" id="ARBA00023136"/>
    </source>
</evidence>
<proteinExistence type="predicted"/>
<gene>
    <name evidence="10" type="ORF">AVDCRST_MAG77-4730</name>
</gene>
<keyword evidence="3 8" id="KW-0812">Transmembrane</keyword>
<feature type="transmembrane region" description="Helical" evidence="8">
    <location>
        <begin position="6"/>
        <end position="22"/>
    </location>
</feature>
<dbReference type="AlphaFoldDB" id="A0A6J4JZ28"/>
<comment type="subcellular location">
    <subcellularLocation>
        <location evidence="1">Membrane</location>
        <topology evidence="1">Multi-pass membrane protein</topology>
    </subcellularLocation>
</comment>
<dbReference type="InterPro" id="IPR017825">
    <property type="entry name" value="Lycopene_cyclase_dom"/>
</dbReference>
<dbReference type="NCBIfam" id="TIGR03462">
    <property type="entry name" value="CarR_dom_SF"/>
    <property type="match status" value="1"/>
</dbReference>
<reference evidence="10" key="1">
    <citation type="submission" date="2020-02" db="EMBL/GenBank/DDBJ databases">
        <authorList>
            <person name="Meier V. D."/>
        </authorList>
    </citation>
    <scope>NUCLEOTIDE SEQUENCE</scope>
    <source>
        <strain evidence="10">AVDCRST_MAG77</strain>
    </source>
</reference>
<keyword evidence="7" id="KW-0413">Isomerase</keyword>
<keyword evidence="4" id="KW-0125">Carotenoid biosynthesis</keyword>
<evidence type="ECO:0000259" key="9">
    <source>
        <dbReference type="Pfam" id="PF18916"/>
    </source>
</evidence>
<evidence type="ECO:0000256" key="7">
    <source>
        <dbReference type="ARBA" id="ARBA00023235"/>
    </source>
</evidence>
<sequence>MTYAIFLLLFLVPPIVVLAWWQRRRITRTWMVGVAAVMGLAVVYTGPWDHFIIEQGVWSYPPGRIIGPTIGKVPIEEYGFFLLQVTFTGLVLLTLSGRAPRSSSGQSNEGR</sequence>
<comment type="pathway">
    <text evidence="2">Carotenoid biosynthesis.</text>
</comment>
<evidence type="ECO:0000256" key="1">
    <source>
        <dbReference type="ARBA" id="ARBA00004141"/>
    </source>
</evidence>
<evidence type="ECO:0000313" key="10">
    <source>
        <dbReference type="EMBL" id="CAA9291064.1"/>
    </source>
</evidence>
<name>A0A6J4JZ28_9CHLR</name>
<evidence type="ECO:0000256" key="8">
    <source>
        <dbReference type="SAM" id="Phobius"/>
    </source>
</evidence>
<keyword evidence="5 8" id="KW-1133">Transmembrane helix</keyword>
<feature type="transmembrane region" description="Helical" evidence="8">
    <location>
        <begin position="29"/>
        <end position="48"/>
    </location>
</feature>
<feature type="transmembrane region" description="Helical" evidence="8">
    <location>
        <begin position="78"/>
        <end position="95"/>
    </location>
</feature>
<keyword evidence="6 8" id="KW-0472">Membrane</keyword>
<dbReference type="GO" id="GO:0016117">
    <property type="term" value="P:carotenoid biosynthetic process"/>
    <property type="evidence" value="ECO:0007669"/>
    <property type="project" value="UniProtKB-KW"/>
</dbReference>
<evidence type="ECO:0000256" key="4">
    <source>
        <dbReference type="ARBA" id="ARBA00022746"/>
    </source>
</evidence>
<dbReference type="GO" id="GO:0016020">
    <property type="term" value="C:membrane"/>
    <property type="evidence" value="ECO:0007669"/>
    <property type="project" value="UniProtKB-SubCell"/>
</dbReference>
<feature type="domain" description="Lycopene cyclase" evidence="9">
    <location>
        <begin position="3"/>
        <end position="90"/>
    </location>
</feature>
<organism evidence="10">
    <name type="scientific">uncultured Chloroflexota bacterium</name>
    <dbReference type="NCBI Taxonomy" id="166587"/>
    <lineage>
        <taxon>Bacteria</taxon>
        <taxon>Bacillati</taxon>
        <taxon>Chloroflexota</taxon>
        <taxon>environmental samples</taxon>
    </lineage>
</organism>
<dbReference type="EMBL" id="CADCTC010000251">
    <property type="protein sequence ID" value="CAA9291064.1"/>
    <property type="molecule type" value="Genomic_DNA"/>
</dbReference>
<dbReference type="GO" id="GO:0045436">
    <property type="term" value="F:lycopene beta cyclase activity"/>
    <property type="evidence" value="ECO:0007669"/>
    <property type="project" value="UniProtKB-ARBA"/>
</dbReference>
<protein>
    <recommendedName>
        <fullName evidence="9">Lycopene cyclase domain-containing protein</fullName>
    </recommendedName>
</protein>
<evidence type="ECO:0000256" key="3">
    <source>
        <dbReference type="ARBA" id="ARBA00022692"/>
    </source>
</evidence>
<accession>A0A6J4JZ28</accession>
<dbReference type="GO" id="GO:0016872">
    <property type="term" value="F:intramolecular lyase activity"/>
    <property type="evidence" value="ECO:0007669"/>
    <property type="project" value="InterPro"/>
</dbReference>
<evidence type="ECO:0000256" key="5">
    <source>
        <dbReference type="ARBA" id="ARBA00022989"/>
    </source>
</evidence>
<evidence type="ECO:0000256" key="2">
    <source>
        <dbReference type="ARBA" id="ARBA00004829"/>
    </source>
</evidence>